<protein>
    <recommendedName>
        <fullName evidence="6">Evasin</fullName>
    </recommendedName>
</protein>
<feature type="transmembrane region" description="Helical" evidence="7">
    <location>
        <begin position="32"/>
        <end position="55"/>
    </location>
</feature>
<name>L7MAA9_RHIPC</name>
<evidence type="ECO:0000256" key="7">
    <source>
        <dbReference type="SAM" id="Phobius"/>
    </source>
</evidence>
<reference evidence="8" key="1">
    <citation type="submission" date="2012-11" db="EMBL/GenBank/DDBJ databases">
        <authorList>
            <person name="Lucero-Rivera Y.E."/>
            <person name="Tovar-Ramirez D."/>
        </authorList>
    </citation>
    <scope>NUCLEOTIDE SEQUENCE</scope>
    <source>
        <tissue evidence="8">Salivary gland</tissue>
    </source>
</reference>
<proteinExistence type="evidence at transcript level"/>
<evidence type="ECO:0000256" key="4">
    <source>
        <dbReference type="ARBA" id="ARBA00023157"/>
    </source>
</evidence>
<dbReference type="InterPro" id="IPR045797">
    <property type="entry name" value="EVA_Class_A"/>
</dbReference>
<evidence type="ECO:0000256" key="1">
    <source>
        <dbReference type="ARBA" id="ARBA00004613"/>
    </source>
</evidence>
<reference evidence="8" key="2">
    <citation type="journal article" date="2015" name="J. Proteomics">
        <title>Sexual differences in the sialomes of the zebra tick, Rhipicephalus pulchellus.</title>
        <authorList>
            <person name="Tan A.W."/>
            <person name="Francischetti I.M."/>
            <person name="Slovak M."/>
            <person name="Kini R.M."/>
            <person name="Ribeiro J.M."/>
        </authorList>
    </citation>
    <scope>NUCLEOTIDE SEQUENCE</scope>
    <source>
        <tissue evidence="8">Salivary gland</tissue>
    </source>
</reference>
<keyword evidence="7" id="KW-1133">Transmembrane helix</keyword>
<sequence>LCTEDTFEIQITAIKLSVSLAMSIHTQSVVRLFSWAVFFALIACSFGSGGASIGVTNCIRLIWETNAGDMLIDCSQSCRGSPPETGTPCLTLSPGASTYYGKQGVNYTCIIGECDQPTKICKPDGLLIDCWAPRVNRIKI</sequence>
<comment type="function">
    <text evidence="6">Salivary chemokine-binding protein which binds to host chemokines.</text>
</comment>
<feature type="non-terminal residue" evidence="8">
    <location>
        <position position="140"/>
    </location>
</feature>
<dbReference type="GO" id="GO:0005576">
    <property type="term" value="C:extracellular region"/>
    <property type="evidence" value="ECO:0007669"/>
    <property type="project" value="UniProtKB-SubCell"/>
</dbReference>
<feature type="non-terminal residue" evidence="8">
    <location>
        <position position="1"/>
    </location>
</feature>
<keyword evidence="4 6" id="KW-1015">Disulfide bond</keyword>
<dbReference type="Pfam" id="PF19429">
    <property type="entry name" value="EVA_Class_A"/>
    <property type="match status" value="1"/>
</dbReference>
<keyword evidence="3 6" id="KW-0732">Signal</keyword>
<evidence type="ECO:0000256" key="3">
    <source>
        <dbReference type="ARBA" id="ARBA00022729"/>
    </source>
</evidence>
<evidence type="ECO:0000256" key="6">
    <source>
        <dbReference type="RuleBase" id="RU369006"/>
    </source>
</evidence>
<comment type="subcellular location">
    <subcellularLocation>
        <location evidence="1 6">Secreted</location>
    </subcellularLocation>
</comment>
<keyword evidence="7" id="KW-0472">Membrane</keyword>
<dbReference type="AlphaFoldDB" id="L7MAA9"/>
<evidence type="ECO:0000313" key="8">
    <source>
        <dbReference type="EMBL" id="JAA61211.1"/>
    </source>
</evidence>
<accession>L7MAA9</accession>
<dbReference type="GO" id="GO:0019957">
    <property type="term" value="F:C-C chemokine binding"/>
    <property type="evidence" value="ECO:0007669"/>
    <property type="project" value="InterPro"/>
</dbReference>
<keyword evidence="2 6" id="KW-0964">Secreted</keyword>
<dbReference type="EMBL" id="GACK01003823">
    <property type="protein sequence ID" value="JAA61211.1"/>
    <property type="molecule type" value="mRNA"/>
</dbReference>
<dbReference type="Gene3D" id="2.30.130.100">
    <property type="match status" value="1"/>
</dbReference>
<keyword evidence="7" id="KW-0812">Transmembrane</keyword>
<organism evidence="8">
    <name type="scientific">Rhipicephalus pulchellus</name>
    <name type="common">Yellow backed tick</name>
    <name type="synonym">Dermacentor pulchellus</name>
    <dbReference type="NCBI Taxonomy" id="72859"/>
    <lineage>
        <taxon>Eukaryota</taxon>
        <taxon>Metazoa</taxon>
        <taxon>Ecdysozoa</taxon>
        <taxon>Arthropoda</taxon>
        <taxon>Chelicerata</taxon>
        <taxon>Arachnida</taxon>
        <taxon>Acari</taxon>
        <taxon>Parasitiformes</taxon>
        <taxon>Ixodida</taxon>
        <taxon>Ixodoidea</taxon>
        <taxon>Ixodidae</taxon>
        <taxon>Rhipicephalinae</taxon>
        <taxon>Rhipicephalus</taxon>
        <taxon>Rhipicephalus</taxon>
    </lineage>
</organism>
<evidence type="ECO:0000256" key="5">
    <source>
        <dbReference type="ARBA" id="ARBA00023180"/>
    </source>
</evidence>
<evidence type="ECO:0000256" key="2">
    <source>
        <dbReference type="ARBA" id="ARBA00022525"/>
    </source>
</evidence>
<keyword evidence="5 6" id="KW-0325">Glycoprotein</keyword>